<dbReference type="Pfam" id="PF01105">
    <property type="entry name" value="EMP24_GP25L"/>
    <property type="match status" value="1"/>
</dbReference>
<evidence type="ECO:0000256" key="8">
    <source>
        <dbReference type="RuleBase" id="RU003827"/>
    </source>
</evidence>
<comment type="subcellular location">
    <subcellularLocation>
        <location evidence="7">Endomembrane system</location>
        <topology evidence="7">Single-pass membrane protein</topology>
    </subcellularLocation>
    <subcellularLocation>
        <location evidence="1 8">Membrane</location>
        <topology evidence="1 8">Single-pass type I membrane protein</topology>
    </subcellularLocation>
</comment>
<dbReference type="SMART" id="SM01190">
    <property type="entry name" value="EMP24_GP25L"/>
    <property type="match status" value="1"/>
</dbReference>
<evidence type="ECO:0000313" key="11">
    <source>
        <dbReference type="EMBL" id="CRG84989.1"/>
    </source>
</evidence>
<keyword evidence="4 9" id="KW-0732">Signal</keyword>
<dbReference type="GO" id="GO:0005783">
    <property type="term" value="C:endoplasmic reticulum"/>
    <property type="evidence" value="ECO:0007669"/>
    <property type="project" value="EnsemblFungi"/>
</dbReference>
<proteinExistence type="inferred from homology"/>
<sequence>MRFSTSAVLVTMLGWIGAATAHSIQLKAHSRECFYETLHKDDKMTVTFQVGDREFGGSGNLEIDFWVEDPNGNRQYFRNSISNEDYSFDATRDGKYTYCFSNAAWASNSKEVSFNVHGIVYVPESEMKQDPLDYEVRRLSESLEQVRDEQSYIVVRERVHRNTAESTNSRVKWWSLFQLIFLVGEGLFQVWWLKRFFESRYWISTLPRHPDIATKTTSEVIRYLDVRIEIGKLLIFGMQDRFEDFVFFANSFAQKSKAVRIKVFKFE</sequence>
<dbReference type="SUPFAM" id="SSF101576">
    <property type="entry name" value="Supernatant protein factor (SPF), C-terminal domain"/>
    <property type="match status" value="1"/>
</dbReference>
<gene>
    <name evidence="11" type="ORF">PISL3812_02146</name>
</gene>
<dbReference type="GO" id="GO:0030134">
    <property type="term" value="C:COPII-coated ER to Golgi transport vesicle"/>
    <property type="evidence" value="ECO:0007669"/>
    <property type="project" value="EnsemblFungi"/>
</dbReference>
<dbReference type="InterPro" id="IPR036598">
    <property type="entry name" value="GOLD_dom_sf"/>
</dbReference>
<accession>A0A0U1LP28</accession>
<keyword evidence="12" id="KW-1185">Reference proteome</keyword>
<evidence type="ECO:0000313" key="12">
    <source>
        <dbReference type="Proteomes" id="UP000054383"/>
    </source>
</evidence>
<dbReference type="InterPro" id="IPR015720">
    <property type="entry name" value="Emp24-like"/>
</dbReference>
<dbReference type="AlphaFoldDB" id="A0A0U1LP28"/>
<dbReference type="GO" id="GO:0016020">
    <property type="term" value="C:membrane"/>
    <property type="evidence" value="ECO:0007669"/>
    <property type="project" value="UniProtKB-SubCell"/>
</dbReference>
<evidence type="ECO:0000256" key="5">
    <source>
        <dbReference type="ARBA" id="ARBA00022989"/>
    </source>
</evidence>
<dbReference type="GO" id="GO:0016050">
    <property type="term" value="P:vesicle organization"/>
    <property type="evidence" value="ECO:0007669"/>
    <property type="project" value="EnsemblFungi"/>
</dbReference>
<evidence type="ECO:0000256" key="4">
    <source>
        <dbReference type="ARBA" id="ARBA00022729"/>
    </source>
</evidence>
<dbReference type="PANTHER" id="PTHR22811">
    <property type="entry name" value="TRANSMEMBRANE EMP24 DOMAIN-CONTAINING PROTEIN"/>
    <property type="match status" value="1"/>
</dbReference>
<feature type="signal peptide" evidence="9">
    <location>
        <begin position="1"/>
        <end position="21"/>
    </location>
</feature>
<comment type="similarity">
    <text evidence="2 8">Belongs to the EMP24/GP25L family.</text>
</comment>
<dbReference type="OMA" id="MQVRDRN"/>
<keyword evidence="3 8" id="KW-0812">Transmembrane</keyword>
<organism evidence="11 12">
    <name type="scientific">Talaromyces islandicus</name>
    <name type="common">Penicillium islandicum</name>
    <dbReference type="NCBI Taxonomy" id="28573"/>
    <lineage>
        <taxon>Eukaryota</taxon>
        <taxon>Fungi</taxon>
        <taxon>Dikarya</taxon>
        <taxon>Ascomycota</taxon>
        <taxon>Pezizomycotina</taxon>
        <taxon>Eurotiomycetes</taxon>
        <taxon>Eurotiomycetidae</taxon>
        <taxon>Eurotiales</taxon>
        <taxon>Trichocomaceae</taxon>
        <taxon>Talaromyces</taxon>
        <taxon>Talaromyces sect. Islandici</taxon>
    </lineage>
</organism>
<keyword evidence="5" id="KW-1133">Transmembrane helix</keyword>
<evidence type="ECO:0000256" key="7">
    <source>
        <dbReference type="ARBA" id="ARBA00037847"/>
    </source>
</evidence>
<name>A0A0U1LP28_TALIS</name>
<dbReference type="PROSITE" id="PS50866">
    <property type="entry name" value="GOLD"/>
    <property type="match status" value="1"/>
</dbReference>
<evidence type="ECO:0000256" key="1">
    <source>
        <dbReference type="ARBA" id="ARBA00004479"/>
    </source>
</evidence>
<evidence type="ECO:0000256" key="9">
    <source>
        <dbReference type="SAM" id="SignalP"/>
    </source>
</evidence>
<keyword evidence="6" id="KW-0472">Membrane</keyword>
<dbReference type="GO" id="GO:0006888">
    <property type="term" value="P:endoplasmic reticulum to Golgi vesicle-mediated transport"/>
    <property type="evidence" value="ECO:0007669"/>
    <property type="project" value="EnsemblFungi"/>
</dbReference>
<reference evidence="11 12" key="1">
    <citation type="submission" date="2015-04" db="EMBL/GenBank/DDBJ databases">
        <authorList>
            <person name="Syromyatnikov M.Y."/>
            <person name="Popov V.N."/>
        </authorList>
    </citation>
    <scope>NUCLEOTIDE SEQUENCE [LARGE SCALE GENOMIC DNA]</scope>
    <source>
        <strain evidence="11">WF-38-12</strain>
    </source>
</reference>
<evidence type="ECO:0000256" key="2">
    <source>
        <dbReference type="ARBA" id="ARBA00007104"/>
    </source>
</evidence>
<evidence type="ECO:0000259" key="10">
    <source>
        <dbReference type="PROSITE" id="PS50866"/>
    </source>
</evidence>
<evidence type="ECO:0000256" key="3">
    <source>
        <dbReference type="ARBA" id="ARBA00022692"/>
    </source>
</evidence>
<dbReference type="OrthoDB" id="62956at2759"/>
<dbReference type="STRING" id="28573.A0A0U1LP28"/>
<feature type="domain" description="GOLD" evidence="10">
    <location>
        <begin position="31"/>
        <end position="118"/>
    </location>
</feature>
<evidence type="ECO:0000256" key="6">
    <source>
        <dbReference type="ARBA" id="ARBA00023136"/>
    </source>
</evidence>
<dbReference type="Proteomes" id="UP000054383">
    <property type="component" value="Unassembled WGS sequence"/>
</dbReference>
<feature type="chain" id="PRO_5006711138" evidence="9">
    <location>
        <begin position="22"/>
        <end position="267"/>
    </location>
</feature>
<protein>
    <submittedName>
        <fullName evidence="11">Endosomal protein P24B</fullName>
    </submittedName>
</protein>
<dbReference type="EMBL" id="CVMT01000002">
    <property type="protein sequence ID" value="CRG84989.1"/>
    <property type="molecule type" value="Genomic_DNA"/>
</dbReference>
<dbReference type="InterPro" id="IPR009038">
    <property type="entry name" value="GOLD_dom"/>
</dbReference>
<dbReference type="GO" id="GO:0006621">
    <property type="term" value="P:protein retention in ER lumen"/>
    <property type="evidence" value="ECO:0007669"/>
    <property type="project" value="EnsemblFungi"/>
</dbReference>